<accession>A0ABQ2XN05</accession>
<feature type="region of interest" description="Disordered" evidence="1">
    <location>
        <begin position="1"/>
        <end position="102"/>
    </location>
</feature>
<name>A0ABQ2XN05_9ACTN</name>
<sequence length="102" mass="10664">MPAYAQRSPSEALSPSAGPQWDRPTAISSDVWLRPKLHRGRARTPVRPRTHPADHVTGSGKATGPAEWFGGPRGCWRGQWSVGTGPPGEASGSAPLAASASL</sequence>
<comment type="caution">
    <text evidence="2">The sequence shown here is derived from an EMBL/GenBank/DDBJ whole genome shotgun (WGS) entry which is preliminary data.</text>
</comment>
<dbReference type="Proteomes" id="UP000617743">
    <property type="component" value="Unassembled WGS sequence"/>
</dbReference>
<evidence type="ECO:0000256" key="1">
    <source>
        <dbReference type="SAM" id="MobiDB-lite"/>
    </source>
</evidence>
<protein>
    <submittedName>
        <fullName evidence="2">Uncharacterized protein</fullName>
    </submittedName>
</protein>
<evidence type="ECO:0000313" key="3">
    <source>
        <dbReference type="Proteomes" id="UP000617743"/>
    </source>
</evidence>
<reference evidence="3" key="1">
    <citation type="journal article" date="2019" name="Int. J. Syst. Evol. Microbiol.">
        <title>The Global Catalogue of Microorganisms (GCM) 10K type strain sequencing project: providing services to taxonomists for standard genome sequencing and annotation.</title>
        <authorList>
            <consortium name="The Broad Institute Genomics Platform"/>
            <consortium name="The Broad Institute Genome Sequencing Center for Infectious Disease"/>
            <person name="Wu L."/>
            <person name="Ma J."/>
        </authorList>
    </citation>
    <scope>NUCLEOTIDE SEQUENCE [LARGE SCALE GENOMIC DNA]</scope>
    <source>
        <strain evidence="3">JCM 4866</strain>
    </source>
</reference>
<feature type="compositionally biased region" description="Low complexity" evidence="1">
    <location>
        <begin position="87"/>
        <end position="102"/>
    </location>
</feature>
<keyword evidence="3" id="KW-1185">Reference proteome</keyword>
<evidence type="ECO:0000313" key="2">
    <source>
        <dbReference type="EMBL" id="GGX25148.1"/>
    </source>
</evidence>
<gene>
    <name evidence="2" type="ORF">GCM10010383_64230</name>
</gene>
<organism evidence="2 3">
    <name type="scientific">Streptomyces lomondensis</name>
    <dbReference type="NCBI Taxonomy" id="68229"/>
    <lineage>
        <taxon>Bacteria</taxon>
        <taxon>Bacillati</taxon>
        <taxon>Actinomycetota</taxon>
        <taxon>Actinomycetes</taxon>
        <taxon>Kitasatosporales</taxon>
        <taxon>Streptomycetaceae</taxon>
        <taxon>Streptomyces</taxon>
    </lineage>
</organism>
<dbReference type="EMBL" id="BMWC01000012">
    <property type="protein sequence ID" value="GGX25148.1"/>
    <property type="molecule type" value="Genomic_DNA"/>
</dbReference>
<proteinExistence type="predicted"/>
<feature type="compositionally biased region" description="Basic residues" evidence="1">
    <location>
        <begin position="35"/>
        <end position="50"/>
    </location>
</feature>